<keyword evidence="8" id="KW-1185">Reference proteome</keyword>
<dbReference type="Pfam" id="PF00536">
    <property type="entry name" value="SAM_1"/>
    <property type="match status" value="1"/>
</dbReference>
<dbReference type="GO" id="GO:0005737">
    <property type="term" value="C:cytoplasm"/>
    <property type="evidence" value="ECO:0007669"/>
    <property type="project" value="TreeGrafter"/>
</dbReference>
<evidence type="ECO:0000256" key="1">
    <source>
        <dbReference type="ARBA" id="ARBA00007662"/>
    </source>
</evidence>
<evidence type="ECO:0000313" key="8">
    <source>
        <dbReference type="Proteomes" id="UP000515135"/>
    </source>
</evidence>
<dbReference type="Proteomes" id="UP000515135">
    <property type="component" value="Unplaced"/>
</dbReference>
<keyword evidence="3" id="KW-0677">Repeat</keyword>
<dbReference type="PROSITE" id="PS50105">
    <property type="entry name" value="SAM_DOMAIN"/>
    <property type="match status" value="1"/>
</dbReference>
<dbReference type="CDD" id="cd22421">
    <property type="entry name" value="KH-I_BICC1_rpt2"/>
    <property type="match status" value="1"/>
</dbReference>
<dbReference type="Gene3D" id="3.30.310.270">
    <property type="match status" value="2"/>
</dbReference>
<accession>A0A6P4ZEN1</accession>
<organism evidence="8 9">
    <name type="scientific">Branchiostoma belcheri</name>
    <name type="common">Amphioxus</name>
    <dbReference type="NCBI Taxonomy" id="7741"/>
    <lineage>
        <taxon>Eukaryota</taxon>
        <taxon>Metazoa</taxon>
        <taxon>Chordata</taxon>
        <taxon>Cephalochordata</taxon>
        <taxon>Leptocardii</taxon>
        <taxon>Amphioxiformes</taxon>
        <taxon>Branchiostomatidae</taxon>
        <taxon>Branchiostoma</taxon>
    </lineage>
</organism>
<dbReference type="SUPFAM" id="SSF54791">
    <property type="entry name" value="Eukaryotic type KH-domain (KH-domain type I)"/>
    <property type="match status" value="2"/>
</dbReference>
<dbReference type="InterPro" id="IPR036612">
    <property type="entry name" value="KH_dom_type_1_sf"/>
</dbReference>
<feature type="compositionally biased region" description="Pro residues" evidence="6">
    <location>
        <begin position="496"/>
        <end position="505"/>
    </location>
</feature>
<name>A0A6P4ZEN1_BRABE</name>
<dbReference type="Pfam" id="PF24234">
    <property type="entry name" value="KH_BICC1_1st"/>
    <property type="match status" value="1"/>
</dbReference>
<dbReference type="PROSITE" id="PS50084">
    <property type="entry name" value="KH_TYPE_1"/>
    <property type="match status" value="2"/>
</dbReference>
<dbReference type="SMART" id="SM00454">
    <property type="entry name" value="SAM"/>
    <property type="match status" value="1"/>
</dbReference>
<feature type="region of interest" description="Disordered" evidence="6">
    <location>
        <begin position="476"/>
        <end position="557"/>
    </location>
</feature>
<proteinExistence type="inferred from homology"/>
<feature type="region of interest" description="Disordered" evidence="6">
    <location>
        <begin position="1"/>
        <end position="31"/>
    </location>
</feature>
<dbReference type="InterPro" id="IPR037974">
    <property type="entry name" value="BICC1_SAM_dom"/>
</dbReference>
<dbReference type="InterPro" id="IPR047554">
    <property type="entry name" value="BICC1_KH-I_rpt2"/>
</dbReference>
<sequence length="990" mass="108464">MRDHNSPMDPNDSPTESIEPEETIERPPDWVEERFRVDRRKLEAMLQAAAEGRGQTGEEFFQKIMDETITHITWPSKLKIGAKSKKDPHIKVAGREEDVRAAKTKIMAVLDTKSNRVTLKMDVSHTEHSHVIGKGGNNIKKVMQETGCHIHFPDSNRSSLGEKSNQVSIAGLVLGVESARAQIRELLPLVFMFELPITGALQPVPDVSSPQIQQIQQTYNVTVAFKQRPRMYVTTCVVRGTVNNAPSVKEATARLIDHLTGNMGQITIPVSTQLDIATQHHLFMIGRGGMQIKQIMQRTGASIHFPDPNNPQKKSMVFVSGGIESVYLARQQLIGCLPLVLMFDMKEDVEVDTSKMARLMEELDVFISIKPKPKQPSKSVIVKSVERNAPNMYRARCRLLGLEESENIPPSTSPQLPTINISSDVKTSCTTMNGFTSGSLGLNSLGIFGYNAALNINTTPTSVASLLSIANGHVSPLHSPQPSPPGTTSPSTWGPSSPPNPPVYSIPPMVTPTQLSGLMLSPGFLNFPTHTPSPPPPPGAPQPSPPPPPGLAPLDGQVNNVTSQVADILAKANHPGTSHDKVHVSYQTPTYSSTASAFVRVPTPNTGDQVPPSSASSPGCSPRRSPVDQFKQNGRRASSPGLPGDVEVRMLKSGNSFVDVVINHSPSSSGNSTDLNMLRKLASLNKQTVELVSGVRNAELHMADRRSSESGESDCSDKRAPGCERERERELEREREKFLRSSQNLSFTSPYELTAFDYERKKLQATKAMQKKPQVTQVRTPTDTWSGFGFSKSMPSCVAQEAFESARPSYKAPTLPATYESTSGPPSPTEPSPPSVSPWGDRNGSSLPQQEDFTSENRRKPPHKYDFSLSASNYIDSVSLPSKTKWSCDNDLKATDLPDLFMKLGLGKYSDVFQQQEIDLQTFMTLTDQDLKELGITTFGARRKMLLAISDLNKPRRKSLFTPFPNAFDGDLSGRSTLQHNPDLSSALPW</sequence>
<dbReference type="Gene3D" id="1.10.150.50">
    <property type="entry name" value="Transcription Factor, Ets-1"/>
    <property type="match status" value="1"/>
</dbReference>
<dbReference type="OrthoDB" id="271862at2759"/>
<feature type="compositionally biased region" description="Polar residues" evidence="6">
    <location>
        <begin position="843"/>
        <end position="852"/>
    </location>
</feature>
<dbReference type="Pfam" id="PF00013">
    <property type="entry name" value="KH_1"/>
    <property type="match status" value="2"/>
</dbReference>
<feature type="compositionally biased region" description="Basic and acidic residues" evidence="6">
    <location>
        <begin position="855"/>
        <end position="866"/>
    </location>
</feature>
<evidence type="ECO:0000256" key="4">
    <source>
        <dbReference type="ARBA" id="ARBA00022884"/>
    </source>
</evidence>
<feature type="compositionally biased region" description="Low complexity" evidence="6">
    <location>
        <begin position="611"/>
        <end position="624"/>
    </location>
</feature>
<dbReference type="CDD" id="cd09520">
    <property type="entry name" value="SAM_BICC1"/>
    <property type="match status" value="1"/>
</dbReference>
<evidence type="ECO:0000256" key="2">
    <source>
        <dbReference type="ARBA" id="ARBA00022473"/>
    </source>
</evidence>
<gene>
    <name evidence="9" type="primary">LOC109478127</name>
</gene>
<feature type="region of interest" description="Disordered" evidence="6">
    <location>
        <begin position="702"/>
        <end position="729"/>
    </location>
</feature>
<dbReference type="PANTHER" id="PTHR10627:SF69">
    <property type="entry name" value="PROTEIN BICAUDAL C"/>
    <property type="match status" value="1"/>
</dbReference>
<keyword evidence="2" id="KW-0217">Developmental protein</keyword>
<dbReference type="CDD" id="cd22420">
    <property type="entry name" value="KH-I_BICC1_rpt1"/>
    <property type="match status" value="1"/>
</dbReference>
<keyword evidence="4 5" id="KW-0694">RNA-binding</keyword>
<dbReference type="KEGG" id="bbel:109478127"/>
<evidence type="ECO:0000256" key="3">
    <source>
        <dbReference type="ARBA" id="ARBA00022737"/>
    </source>
</evidence>
<feature type="compositionally biased region" description="Pro residues" evidence="6">
    <location>
        <begin position="531"/>
        <end position="551"/>
    </location>
</feature>
<feature type="region of interest" description="Disordered" evidence="6">
    <location>
        <begin position="813"/>
        <end position="866"/>
    </location>
</feature>
<dbReference type="FunFam" id="1.10.150.50:FF:000025">
    <property type="entry name" value="Ankyrin repeat and sterile alpha motif domain-containing 6"/>
    <property type="match status" value="1"/>
</dbReference>
<feature type="domain" description="SAM" evidence="7">
    <location>
        <begin position="892"/>
        <end position="955"/>
    </location>
</feature>
<dbReference type="FunFam" id="3.30.310.270:FF:000002">
    <property type="entry name" value="BicC family RNA binding protein 1"/>
    <property type="match status" value="1"/>
</dbReference>
<dbReference type="InterPro" id="IPR047549">
    <property type="entry name" value="BICC1_KH-I_rpt1"/>
</dbReference>
<dbReference type="GeneID" id="109478127"/>
<evidence type="ECO:0000256" key="5">
    <source>
        <dbReference type="PROSITE-ProRule" id="PRU00117"/>
    </source>
</evidence>
<evidence type="ECO:0000313" key="9">
    <source>
        <dbReference type="RefSeq" id="XP_019635178.1"/>
    </source>
</evidence>
<dbReference type="SUPFAM" id="SSF47769">
    <property type="entry name" value="SAM/Pointed domain"/>
    <property type="match status" value="1"/>
</dbReference>
<dbReference type="InterPro" id="IPR001660">
    <property type="entry name" value="SAM"/>
</dbReference>
<dbReference type="InterPro" id="IPR004087">
    <property type="entry name" value="KH_dom"/>
</dbReference>
<comment type="similarity">
    <text evidence="1">Belongs to the BicC family.</text>
</comment>
<dbReference type="PANTHER" id="PTHR10627">
    <property type="entry name" value="SCP160"/>
    <property type="match status" value="1"/>
</dbReference>
<dbReference type="SMART" id="SM00322">
    <property type="entry name" value="KH"/>
    <property type="match status" value="3"/>
</dbReference>
<evidence type="ECO:0000259" key="7">
    <source>
        <dbReference type="PROSITE" id="PS50105"/>
    </source>
</evidence>
<dbReference type="Pfam" id="PF22985">
    <property type="entry name" value="KH_BICC1"/>
    <property type="match status" value="2"/>
</dbReference>
<dbReference type="InterPro" id="IPR054727">
    <property type="entry name" value="BICC1_KH"/>
</dbReference>
<dbReference type="AlphaFoldDB" id="A0A6P4ZEN1"/>
<dbReference type="CDD" id="cd22422">
    <property type="entry name" value="KH-I_BICC1_rpt3"/>
    <property type="match status" value="1"/>
</dbReference>
<feature type="region of interest" description="Disordered" evidence="6">
    <location>
        <begin position="600"/>
        <end position="645"/>
    </location>
</feature>
<dbReference type="InterPro" id="IPR013761">
    <property type="entry name" value="SAM/pointed_sf"/>
</dbReference>
<feature type="compositionally biased region" description="Pro residues" evidence="6">
    <location>
        <begin position="825"/>
        <end position="836"/>
    </location>
</feature>
<evidence type="ECO:0000256" key="6">
    <source>
        <dbReference type="SAM" id="MobiDB-lite"/>
    </source>
</evidence>
<protein>
    <submittedName>
        <fullName evidence="9">LOW QUALITY PROTEIN: protein bicaudal C homolog 1-like</fullName>
    </submittedName>
</protein>
<dbReference type="RefSeq" id="XP_019635178.1">
    <property type="nucleotide sequence ID" value="XM_019779619.1"/>
</dbReference>
<dbReference type="InterPro" id="IPR047553">
    <property type="entry name" value="BICC1_KH-I_rpt3"/>
</dbReference>
<dbReference type="InterPro" id="IPR004088">
    <property type="entry name" value="KH_dom_type_1"/>
</dbReference>
<dbReference type="GO" id="GO:0003723">
    <property type="term" value="F:RNA binding"/>
    <property type="evidence" value="ECO:0007669"/>
    <property type="project" value="UniProtKB-UniRule"/>
</dbReference>
<reference evidence="9" key="1">
    <citation type="submission" date="2025-08" db="UniProtKB">
        <authorList>
            <consortium name="RefSeq"/>
        </authorList>
    </citation>
    <scope>IDENTIFICATION</scope>
    <source>
        <tissue evidence="9">Gonad</tissue>
    </source>
</reference>